<keyword evidence="3" id="KW-1185">Reference proteome</keyword>
<dbReference type="Proteomes" id="UP001633002">
    <property type="component" value="Unassembled WGS sequence"/>
</dbReference>
<gene>
    <name evidence="2" type="ORF">R1sor_017260</name>
</gene>
<comment type="caution">
    <text evidence="2">The sequence shown here is derived from an EMBL/GenBank/DDBJ whole genome shotgun (WGS) entry which is preliminary data.</text>
</comment>
<feature type="compositionally biased region" description="Low complexity" evidence="1">
    <location>
        <begin position="470"/>
        <end position="484"/>
    </location>
</feature>
<evidence type="ECO:0000313" key="3">
    <source>
        <dbReference type="Proteomes" id="UP001633002"/>
    </source>
</evidence>
<accession>A0ABD3I6B5</accession>
<reference evidence="2 3" key="1">
    <citation type="submission" date="2024-09" db="EMBL/GenBank/DDBJ databases">
        <title>Chromosome-scale assembly of Riccia sorocarpa.</title>
        <authorList>
            <person name="Paukszto L."/>
        </authorList>
    </citation>
    <scope>NUCLEOTIDE SEQUENCE [LARGE SCALE GENOMIC DNA]</scope>
    <source>
        <strain evidence="2">LP-2024</strain>
        <tissue evidence="2">Aerial parts of the thallus</tissue>
    </source>
</reference>
<dbReference type="EMBL" id="JBJQOH010000001">
    <property type="protein sequence ID" value="KAL3699238.1"/>
    <property type="molecule type" value="Genomic_DNA"/>
</dbReference>
<feature type="region of interest" description="Disordered" evidence="1">
    <location>
        <begin position="463"/>
        <end position="491"/>
    </location>
</feature>
<evidence type="ECO:0000313" key="2">
    <source>
        <dbReference type="EMBL" id="KAL3699238.1"/>
    </source>
</evidence>
<name>A0ABD3I6B5_9MARC</name>
<sequence>MTRRLMDSFNEALSLMRRAIFRTDVEQVYQFDLATFRAHAILEWHVEPNSKIGTEEFTTIWDRGLALWDITDFTIIPLRSGSPGRLLPRKVYQGFPRLSNQVKRDEIKHDPHIIQSRGNTTKMWPGIKEANAPTLSSQLETELSLLGKHMPGGWRGLGMYIREMKERLEKIKKISSSRFLDPVCLVACTMVPQNCPVLAEAAADKDMGSDIDIVDVYDDQSLAGPSQPQSSVESWGYNEPIPSIVIIGGPEPLMIPTGFTQATSQMISFNIVPEMDQCVRAKGSLYFPTDFFLYWLDVERTRGIPPRVDAAHMCDTGLLGALQCLFQLLKRYPGLDLQVPRKDAIEHEWYGHSTFSFPIIQGSWDSRANFRRSLLAFAERHQYSRDSVVFRTAMYCLVIAGVVSTGSNWLHLDPGAENDMISLGRLLIHASFYGAKTFRVVESAIIDGFLLQLPKEEPFDLRPLNPGRTSFGKSGKKMTSSGSSSEDRSRWGVSLVGRGLCQREFRWKGARR</sequence>
<protein>
    <submittedName>
        <fullName evidence="2">Uncharacterized protein</fullName>
    </submittedName>
</protein>
<dbReference type="AlphaFoldDB" id="A0ABD3I6B5"/>
<organism evidence="2 3">
    <name type="scientific">Riccia sorocarpa</name>
    <dbReference type="NCBI Taxonomy" id="122646"/>
    <lineage>
        <taxon>Eukaryota</taxon>
        <taxon>Viridiplantae</taxon>
        <taxon>Streptophyta</taxon>
        <taxon>Embryophyta</taxon>
        <taxon>Marchantiophyta</taxon>
        <taxon>Marchantiopsida</taxon>
        <taxon>Marchantiidae</taxon>
        <taxon>Marchantiales</taxon>
        <taxon>Ricciaceae</taxon>
        <taxon>Riccia</taxon>
    </lineage>
</organism>
<proteinExistence type="predicted"/>
<evidence type="ECO:0000256" key="1">
    <source>
        <dbReference type="SAM" id="MobiDB-lite"/>
    </source>
</evidence>